<dbReference type="GO" id="GO:0003824">
    <property type="term" value="F:catalytic activity"/>
    <property type="evidence" value="ECO:0007669"/>
    <property type="project" value="InterPro"/>
</dbReference>
<organism evidence="2 3">
    <name type="scientific">Auraticoccus cholistanensis</name>
    <dbReference type="NCBI Taxonomy" id="2656650"/>
    <lineage>
        <taxon>Bacteria</taxon>
        <taxon>Bacillati</taxon>
        <taxon>Actinomycetota</taxon>
        <taxon>Actinomycetes</taxon>
        <taxon>Propionibacteriales</taxon>
        <taxon>Propionibacteriaceae</taxon>
        <taxon>Auraticoccus</taxon>
    </lineage>
</organism>
<evidence type="ECO:0000256" key="1">
    <source>
        <dbReference type="SAM" id="MobiDB-lite"/>
    </source>
</evidence>
<keyword evidence="3" id="KW-1185">Reference proteome</keyword>
<evidence type="ECO:0000313" key="3">
    <source>
        <dbReference type="Proteomes" id="UP000435304"/>
    </source>
</evidence>
<gene>
    <name evidence="2" type="ORF">GC722_01705</name>
</gene>
<protein>
    <submittedName>
        <fullName evidence="2">DNA-3-methyladenine glycosylase 2 family protein</fullName>
    </submittedName>
</protein>
<dbReference type="Proteomes" id="UP000435304">
    <property type="component" value="Unassembled WGS sequence"/>
</dbReference>
<dbReference type="GO" id="GO:0006281">
    <property type="term" value="P:DNA repair"/>
    <property type="evidence" value="ECO:0007669"/>
    <property type="project" value="InterPro"/>
</dbReference>
<dbReference type="EMBL" id="WPCU01000003">
    <property type="protein sequence ID" value="MVA74755.1"/>
    <property type="molecule type" value="Genomic_DNA"/>
</dbReference>
<dbReference type="Gene3D" id="1.10.340.30">
    <property type="entry name" value="Hypothetical protein, domain 2"/>
    <property type="match status" value="1"/>
</dbReference>
<feature type="compositionally biased region" description="Basic and acidic residues" evidence="1">
    <location>
        <begin position="12"/>
        <end position="25"/>
    </location>
</feature>
<evidence type="ECO:0000313" key="2">
    <source>
        <dbReference type="EMBL" id="MVA74755.1"/>
    </source>
</evidence>
<proteinExistence type="predicted"/>
<dbReference type="SUPFAM" id="SSF48150">
    <property type="entry name" value="DNA-glycosylase"/>
    <property type="match status" value="1"/>
</dbReference>
<dbReference type="InterPro" id="IPR011257">
    <property type="entry name" value="DNA_glycosylase"/>
</dbReference>
<dbReference type="AlphaFoldDB" id="A0A6A9USQ5"/>
<feature type="region of interest" description="Disordered" evidence="1">
    <location>
        <begin position="282"/>
        <end position="307"/>
    </location>
</feature>
<name>A0A6A9USQ5_9ACTN</name>
<accession>A0A6A9USQ5</accession>
<feature type="region of interest" description="Disordered" evidence="1">
    <location>
        <begin position="12"/>
        <end position="46"/>
    </location>
</feature>
<sequence length="307" mass="33402">MDGDPRLCVDHNLAKHRHGQGDPTHRRLGPGRWWRASRTPEGPATSSWVSLADGVRVEAWGPGAEWTLAQAPRLLGAEDDLASFRPAHPVLAEAARRHPGLRIGASDRVHEAYTAACLEQVVTGKEAFLAFRLLVQEFGEPAPGPALDPHSSAAGLRLPPAPAVWARIPSWRYLAAGVEQRRSAPLVRGSLRADALERTLGLPLPAADRALRSVRGVGHWTSAEVRQRAHGDTDAWSVGDYHVGGAITWALLGEKLDDAAATEVLEPYRGHRYRVQCLLGMHAGRPPRRGPRMTLPTHTPRATRGRS</sequence>
<comment type="caution">
    <text evidence="2">The sequence shown here is derived from an EMBL/GenBank/DDBJ whole genome shotgun (WGS) entry which is preliminary data.</text>
</comment>
<reference evidence="2 3" key="1">
    <citation type="submission" date="2019-12" db="EMBL/GenBank/DDBJ databases">
        <title>Auraticoccus cholistani sp. nov., an actinomycete isolated from soil of Cholistan desert.</title>
        <authorList>
            <person name="Cheema M.T."/>
        </authorList>
    </citation>
    <scope>NUCLEOTIDE SEQUENCE [LARGE SCALE GENOMIC DNA]</scope>
    <source>
        <strain evidence="2 3">F435</strain>
    </source>
</reference>